<protein>
    <submittedName>
        <fullName evidence="2">Uncharacterized protein</fullName>
    </submittedName>
</protein>
<feature type="region of interest" description="Disordered" evidence="1">
    <location>
        <begin position="48"/>
        <end position="96"/>
    </location>
</feature>
<sequence length="154" mass="16814">MSPEELYEVVKGEEQEHFKSKEKNPFDIPTDKGKLNYFTKMSKGTKNIIAIGPPPKPASGYNRTLKKARQKTAHTGKRSASARRTNAKGARPVSISGGWQGRAAVIHGGRRADKGQNYGRGMIPVAVAEPKPTYVPGEPFLSADKLKTIGTQMH</sequence>
<feature type="region of interest" description="Disordered" evidence="1">
    <location>
        <begin position="1"/>
        <end position="32"/>
    </location>
</feature>
<reference evidence="2 3" key="1">
    <citation type="submission" date="2012-08" db="EMBL/GenBank/DDBJ databases">
        <title>Oryza genome evolution.</title>
        <authorList>
            <person name="Wing R.A."/>
        </authorList>
    </citation>
    <scope>NUCLEOTIDE SEQUENCE</scope>
</reference>
<dbReference type="EnsemblPlants" id="LPERR06G08160.1">
    <property type="protein sequence ID" value="LPERR06G08160.1"/>
    <property type="gene ID" value="LPERR06G08160"/>
</dbReference>
<organism evidence="2 3">
    <name type="scientific">Leersia perrieri</name>
    <dbReference type="NCBI Taxonomy" id="77586"/>
    <lineage>
        <taxon>Eukaryota</taxon>
        <taxon>Viridiplantae</taxon>
        <taxon>Streptophyta</taxon>
        <taxon>Embryophyta</taxon>
        <taxon>Tracheophyta</taxon>
        <taxon>Spermatophyta</taxon>
        <taxon>Magnoliopsida</taxon>
        <taxon>Liliopsida</taxon>
        <taxon>Poales</taxon>
        <taxon>Poaceae</taxon>
        <taxon>BOP clade</taxon>
        <taxon>Oryzoideae</taxon>
        <taxon>Oryzeae</taxon>
        <taxon>Oryzinae</taxon>
        <taxon>Leersia</taxon>
    </lineage>
</organism>
<dbReference type="AlphaFoldDB" id="A0A0D9WNT0"/>
<dbReference type="HOGENOM" id="CLU_1706827_0_0_1"/>
<evidence type="ECO:0000256" key="1">
    <source>
        <dbReference type="SAM" id="MobiDB-lite"/>
    </source>
</evidence>
<keyword evidence="3" id="KW-1185">Reference proteome</keyword>
<accession>A0A0D9WNT0</accession>
<feature type="compositionally biased region" description="Basic residues" evidence="1">
    <location>
        <begin position="64"/>
        <end position="81"/>
    </location>
</feature>
<dbReference type="Gramene" id="LPERR06G08160.1">
    <property type="protein sequence ID" value="LPERR06G08160.1"/>
    <property type="gene ID" value="LPERR06G08160"/>
</dbReference>
<evidence type="ECO:0000313" key="3">
    <source>
        <dbReference type="Proteomes" id="UP000032180"/>
    </source>
</evidence>
<name>A0A0D9WNT0_9ORYZ</name>
<dbReference type="Proteomes" id="UP000032180">
    <property type="component" value="Chromosome 6"/>
</dbReference>
<feature type="compositionally biased region" description="Basic and acidic residues" evidence="1">
    <location>
        <begin position="8"/>
        <end position="32"/>
    </location>
</feature>
<reference evidence="3" key="2">
    <citation type="submission" date="2013-12" db="EMBL/GenBank/DDBJ databases">
        <authorList>
            <person name="Yu Y."/>
            <person name="Lee S."/>
            <person name="de Baynast K."/>
            <person name="Wissotski M."/>
            <person name="Liu L."/>
            <person name="Talag J."/>
            <person name="Goicoechea J."/>
            <person name="Angelova A."/>
            <person name="Jetty R."/>
            <person name="Kudrna D."/>
            <person name="Golser W."/>
            <person name="Rivera L."/>
            <person name="Zhang J."/>
            <person name="Wing R."/>
        </authorList>
    </citation>
    <scope>NUCLEOTIDE SEQUENCE</scope>
</reference>
<evidence type="ECO:0000313" key="2">
    <source>
        <dbReference type="EnsemblPlants" id="LPERR06G08160.1"/>
    </source>
</evidence>
<reference evidence="2" key="3">
    <citation type="submission" date="2015-04" db="UniProtKB">
        <authorList>
            <consortium name="EnsemblPlants"/>
        </authorList>
    </citation>
    <scope>IDENTIFICATION</scope>
</reference>
<proteinExistence type="predicted"/>